<reference evidence="1" key="1">
    <citation type="submission" date="2021-01" db="EMBL/GenBank/DDBJ databases">
        <title>Modified the classification status of verrucomicrobia.</title>
        <authorList>
            <person name="Feng X."/>
        </authorList>
    </citation>
    <scope>NUCLEOTIDE SEQUENCE</scope>
    <source>
        <strain evidence="1">KCTC 13126</strain>
    </source>
</reference>
<dbReference type="AlphaFoldDB" id="A0A934VPR8"/>
<gene>
    <name evidence="1" type="ORF">JIN87_02975</name>
</gene>
<comment type="caution">
    <text evidence="1">The sequence shown here is derived from an EMBL/GenBank/DDBJ whole genome shotgun (WGS) entry which is preliminary data.</text>
</comment>
<organism evidence="1 2">
    <name type="scientific">Pelagicoccus mobilis</name>
    <dbReference type="NCBI Taxonomy" id="415221"/>
    <lineage>
        <taxon>Bacteria</taxon>
        <taxon>Pseudomonadati</taxon>
        <taxon>Verrucomicrobiota</taxon>
        <taxon>Opitutia</taxon>
        <taxon>Puniceicoccales</taxon>
        <taxon>Pelagicoccaceae</taxon>
        <taxon>Pelagicoccus</taxon>
    </lineage>
</organism>
<name>A0A934VPR8_9BACT</name>
<accession>A0A934VPR8</accession>
<protein>
    <recommendedName>
        <fullName evidence="3">Lipoprotein</fullName>
    </recommendedName>
</protein>
<evidence type="ECO:0000313" key="1">
    <source>
        <dbReference type="EMBL" id="MBK1875813.1"/>
    </source>
</evidence>
<dbReference type="EMBL" id="JAENIL010000004">
    <property type="protein sequence ID" value="MBK1875813.1"/>
    <property type="molecule type" value="Genomic_DNA"/>
</dbReference>
<dbReference type="RefSeq" id="WP_200354028.1">
    <property type="nucleotide sequence ID" value="NZ_JAENIL010000004.1"/>
</dbReference>
<sequence length="224" mass="24984">MLKINLMLCLFASAFSGCESFNDRYKAPPENVPQAGMKKLVRGEAIIDGVPAAAGIARVSHVEGQYVRYRSKDFDELVKNPLLERHHFIGISTGLTELNFEFLFKTPDGSGYLCSAAQLVEIEEGRLYAPAVLHDEDNETFTCWIIDVNTGETVSEKVEGEWKKLKASSFQELADDWLFRTTHETDYSMNDNRMPIDPVRARVTITTSTSSNGTTTTRTTTSGD</sequence>
<proteinExistence type="predicted"/>
<evidence type="ECO:0000313" key="2">
    <source>
        <dbReference type="Proteomes" id="UP000617628"/>
    </source>
</evidence>
<dbReference type="PROSITE" id="PS51257">
    <property type="entry name" value="PROKAR_LIPOPROTEIN"/>
    <property type="match status" value="1"/>
</dbReference>
<dbReference type="Proteomes" id="UP000617628">
    <property type="component" value="Unassembled WGS sequence"/>
</dbReference>
<keyword evidence="2" id="KW-1185">Reference proteome</keyword>
<evidence type="ECO:0008006" key="3">
    <source>
        <dbReference type="Google" id="ProtNLM"/>
    </source>
</evidence>